<feature type="transmembrane region" description="Helical" evidence="7">
    <location>
        <begin position="112"/>
        <end position="133"/>
    </location>
</feature>
<feature type="transmembrane region" description="Helical" evidence="7">
    <location>
        <begin position="83"/>
        <end position="106"/>
    </location>
</feature>
<dbReference type="InterPro" id="IPR001851">
    <property type="entry name" value="ABC_transp_permease"/>
</dbReference>
<evidence type="ECO:0000313" key="8">
    <source>
        <dbReference type="EMBL" id="GAA0750535.1"/>
    </source>
</evidence>
<evidence type="ECO:0000256" key="1">
    <source>
        <dbReference type="ARBA" id="ARBA00004651"/>
    </source>
</evidence>
<feature type="transmembrane region" description="Helical" evidence="7">
    <location>
        <begin position="145"/>
        <end position="163"/>
    </location>
</feature>
<dbReference type="Pfam" id="PF02653">
    <property type="entry name" value="BPD_transp_2"/>
    <property type="match status" value="1"/>
</dbReference>
<feature type="transmembrane region" description="Helical" evidence="7">
    <location>
        <begin position="205"/>
        <end position="229"/>
    </location>
</feature>
<keyword evidence="4 7" id="KW-1133">Transmembrane helix</keyword>
<feature type="transmembrane region" description="Helical" evidence="7">
    <location>
        <begin position="277"/>
        <end position="295"/>
    </location>
</feature>
<proteinExistence type="predicted"/>
<dbReference type="EMBL" id="BAAAEW010000011">
    <property type="protein sequence ID" value="GAA0750535.1"/>
    <property type="molecule type" value="Genomic_DNA"/>
</dbReference>
<evidence type="ECO:0000256" key="2">
    <source>
        <dbReference type="ARBA" id="ARBA00022475"/>
    </source>
</evidence>
<protein>
    <submittedName>
        <fullName evidence="8">ABC transporter permease</fullName>
    </submittedName>
</protein>
<gene>
    <name evidence="8" type="ORF">GCM10009107_22360</name>
</gene>
<evidence type="ECO:0000256" key="5">
    <source>
        <dbReference type="ARBA" id="ARBA00023136"/>
    </source>
</evidence>
<evidence type="ECO:0000256" key="3">
    <source>
        <dbReference type="ARBA" id="ARBA00022692"/>
    </source>
</evidence>
<feature type="transmembrane region" description="Helical" evidence="7">
    <location>
        <begin position="302"/>
        <end position="320"/>
    </location>
</feature>
<organism evidence="8 9">
    <name type="scientific">Ideonella azotifigens</name>
    <dbReference type="NCBI Taxonomy" id="513160"/>
    <lineage>
        <taxon>Bacteria</taxon>
        <taxon>Pseudomonadati</taxon>
        <taxon>Pseudomonadota</taxon>
        <taxon>Betaproteobacteria</taxon>
        <taxon>Burkholderiales</taxon>
        <taxon>Sphaerotilaceae</taxon>
        <taxon>Ideonella</taxon>
    </lineage>
</organism>
<keyword evidence="3 7" id="KW-0812">Transmembrane</keyword>
<comment type="subcellular location">
    <subcellularLocation>
        <location evidence="1">Cell membrane</location>
        <topology evidence="1">Multi-pass membrane protein</topology>
    </subcellularLocation>
</comment>
<evidence type="ECO:0000256" key="7">
    <source>
        <dbReference type="SAM" id="Phobius"/>
    </source>
</evidence>
<comment type="caution">
    <text evidence="8">The sequence shown here is derived from an EMBL/GenBank/DDBJ whole genome shotgun (WGS) entry which is preliminary data.</text>
</comment>
<evidence type="ECO:0000256" key="6">
    <source>
        <dbReference type="SAM" id="MobiDB-lite"/>
    </source>
</evidence>
<dbReference type="CDD" id="cd06580">
    <property type="entry name" value="TM_PBP1_transp_TpRbsC_like"/>
    <property type="match status" value="1"/>
</dbReference>
<accession>A0ABN1JZS6</accession>
<keyword evidence="2" id="KW-1003">Cell membrane</keyword>
<feature type="transmembrane region" description="Helical" evidence="7">
    <location>
        <begin position="332"/>
        <end position="353"/>
    </location>
</feature>
<feature type="region of interest" description="Disordered" evidence="6">
    <location>
        <begin position="375"/>
        <end position="400"/>
    </location>
</feature>
<reference evidence="8 9" key="1">
    <citation type="journal article" date="2019" name="Int. J. Syst. Evol. Microbiol.">
        <title>The Global Catalogue of Microorganisms (GCM) 10K type strain sequencing project: providing services to taxonomists for standard genome sequencing and annotation.</title>
        <authorList>
            <consortium name="The Broad Institute Genomics Platform"/>
            <consortium name="The Broad Institute Genome Sequencing Center for Infectious Disease"/>
            <person name="Wu L."/>
            <person name="Ma J."/>
        </authorList>
    </citation>
    <scope>NUCLEOTIDE SEQUENCE [LARGE SCALE GENOMIC DNA]</scope>
    <source>
        <strain evidence="8 9">JCM 15503</strain>
    </source>
</reference>
<sequence>MSAAPRPWHASAENIALPVLALAGALLLFGLFVWLGGHSPVEAWTLLFKGAFGDAFSWQNSLQRAAPLMLTALAVALPARAGLVVIGGEGALVVGALACAAVPYAFTPPANAFGSTLLMLAAAIGGGLWVALAGALRQWRSVNETISSLLLGYIAIALFKHIVEGPLRDPASLNKPSTKPLAEGLRIGPIMGADGFDSWLGDVHWGLVIGLVLCVLAGLWLSFTAHGMALRVVGGNAKAARLVGLPSTRLILVACAAGGGCAGLAGGIEVAAVQTSANASVIAGLGYTGILVAFVARQNPWAIPPVALLFGGFGAAGSLLQRRMDLPDASVLVLQGFAFVLILASEALRGKLFQRPPLPRLRKVPKPLPAAPVATSTVVPLPTRPTDEVPAPLVSAGGKA</sequence>
<dbReference type="PANTHER" id="PTHR47089">
    <property type="entry name" value="ABC TRANSPORTER, PERMEASE PROTEIN"/>
    <property type="match status" value="1"/>
</dbReference>
<dbReference type="PANTHER" id="PTHR47089:SF1">
    <property type="entry name" value="GUANOSINE ABC TRANSPORTER PERMEASE PROTEIN NUPP"/>
    <property type="match status" value="1"/>
</dbReference>
<evidence type="ECO:0000313" key="9">
    <source>
        <dbReference type="Proteomes" id="UP001500279"/>
    </source>
</evidence>
<keyword evidence="9" id="KW-1185">Reference proteome</keyword>
<dbReference type="RefSeq" id="WP_231012048.1">
    <property type="nucleotide sequence ID" value="NZ_BAAAEW010000011.1"/>
</dbReference>
<keyword evidence="5 7" id="KW-0472">Membrane</keyword>
<feature type="transmembrane region" description="Helical" evidence="7">
    <location>
        <begin position="15"/>
        <end position="36"/>
    </location>
</feature>
<dbReference type="Proteomes" id="UP001500279">
    <property type="component" value="Unassembled WGS sequence"/>
</dbReference>
<name>A0ABN1JZS6_9BURK</name>
<evidence type="ECO:0000256" key="4">
    <source>
        <dbReference type="ARBA" id="ARBA00022989"/>
    </source>
</evidence>
<feature type="transmembrane region" description="Helical" evidence="7">
    <location>
        <begin position="250"/>
        <end position="271"/>
    </location>
</feature>